<protein>
    <submittedName>
        <fullName evidence="2">Uncharacterized protein</fullName>
    </submittedName>
</protein>
<organism evidence="2 3">
    <name type="scientific">Candidatus Nitrosotenuis uzonensis</name>
    <dbReference type="NCBI Taxonomy" id="1407055"/>
    <lineage>
        <taxon>Archaea</taxon>
        <taxon>Nitrososphaerota</taxon>
        <taxon>Candidatus Nitrosotenuis</taxon>
    </lineage>
</organism>
<feature type="compositionally biased region" description="Basic and acidic residues" evidence="1">
    <location>
        <begin position="8"/>
        <end position="20"/>
    </location>
</feature>
<dbReference type="EMBL" id="CAJNAQ010000002">
    <property type="protein sequence ID" value="CAE6488874.1"/>
    <property type="molecule type" value="Genomic_DNA"/>
</dbReference>
<feature type="region of interest" description="Disordered" evidence="1">
    <location>
        <begin position="1"/>
        <end position="20"/>
    </location>
</feature>
<name>A0A812F345_9ARCH</name>
<gene>
    <name evidence="2" type="ORF">NUZ5A_20523</name>
</gene>
<evidence type="ECO:0000313" key="2">
    <source>
        <dbReference type="EMBL" id="CAE6488874.1"/>
    </source>
</evidence>
<evidence type="ECO:0000313" key="3">
    <source>
        <dbReference type="Proteomes" id="UP000655759"/>
    </source>
</evidence>
<sequence length="36" mass="4114">MRGISMGERTERDDEISRAPEESIIVPLGTLLWKNL</sequence>
<dbReference type="Proteomes" id="UP000655759">
    <property type="component" value="Unassembled WGS sequence"/>
</dbReference>
<accession>A0A812F345</accession>
<comment type="caution">
    <text evidence="2">The sequence shown here is derived from an EMBL/GenBank/DDBJ whole genome shotgun (WGS) entry which is preliminary data.</text>
</comment>
<reference evidence="2" key="1">
    <citation type="submission" date="2021-02" db="EMBL/GenBank/DDBJ databases">
        <authorList>
            <person name="Han P."/>
        </authorList>
    </citation>
    <scope>NUCLEOTIDE SEQUENCE</scope>
    <source>
        <strain evidence="2">Candidatus Nitrosotenuis uzonensis 5A</strain>
    </source>
</reference>
<proteinExistence type="predicted"/>
<dbReference type="AlphaFoldDB" id="A0A812F345"/>
<evidence type="ECO:0000256" key="1">
    <source>
        <dbReference type="SAM" id="MobiDB-lite"/>
    </source>
</evidence>